<sequence>MAWALVMRLLAVATLAGCSTYAVAGYSISADNVVALKSIAPRSARGVFCCVAQFTLSGQITLRPVLPRHKK</sequence>
<proteinExistence type="predicted"/>
<dbReference type="Proteomes" id="UP000236649">
    <property type="component" value="Chromosome 1"/>
</dbReference>
<reference evidence="2 3" key="1">
    <citation type="submission" date="2018-01" db="EMBL/GenBank/DDBJ databases">
        <title>Species boundaries and ecological features among Paraburkholderia terrae DSMZ17804T, P. hospita DSMZ17164T and P. caribensis DSMZ13236T.</title>
        <authorList>
            <person name="Pratama A.A."/>
        </authorList>
    </citation>
    <scope>NUCLEOTIDE SEQUENCE [LARGE SCALE GENOMIC DNA]</scope>
    <source>
        <strain evidence="2 3">DSM 17164</strain>
    </source>
</reference>
<name>A0AAN1J5X0_9BURK</name>
<feature type="chain" id="PRO_5042883017" evidence="1">
    <location>
        <begin position="25"/>
        <end position="71"/>
    </location>
</feature>
<dbReference type="AlphaFoldDB" id="A0AAN1J5X0"/>
<keyword evidence="1" id="KW-0732">Signal</keyword>
<gene>
    <name evidence="2" type="ORF">C2L64_00865</name>
</gene>
<accession>A0AAN1J5X0</accession>
<evidence type="ECO:0000313" key="2">
    <source>
        <dbReference type="EMBL" id="AUT67052.1"/>
    </source>
</evidence>
<dbReference type="EMBL" id="CP026105">
    <property type="protein sequence ID" value="AUT67052.1"/>
    <property type="molecule type" value="Genomic_DNA"/>
</dbReference>
<evidence type="ECO:0000256" key="1">
    <source>
        <dbReference type="SAM" id="SignalP"/>
    </source>
</evidence>
<feature type="signal peptide" evidence="1">
    <location>
        <begin position="1"/>
        <end position="24"/>
    </location>
</feature>
<organism evidence="2 3">
    <name type="scientific">Paraburkholderia hospita</name>
    <dbReference type="NCBI Taxonomy" id="169430"/>
    <lineage>
        <taxon>Bacteria</taxon>
        <taxon>Pseudomonadati</taxon>
        <taxon>Pseudomonadota</taxon>
        <taxon>Betaproteobacteria</taxon>
        <taxon>Burkholderiales</taxon>
        <taxon>Burkholderiaceae</taxon>
        <taxon>Paraburkholderia</taxon>
    </lineage>
</organism>
<dbReference type="KEGG" id="phs:C2L64_00865"/>
<evidence type="ECO:0000313" key="3">
    <source>
        <dbReference type="Proteomes" id="UP000236649"/>
    </source>
</evidence>
<protein>
    <submittedName>
        <fullName evidence="2">Uncharacterized protein</fullName>
    </submittedName>
</protein>